<reference evidence="1 2" key="1">
    <citation type="journal article" date="2019" name="Sci. Rep.">
        <title>Orb-weaving spider Araneus ventricosus genome elucidates the spidroin gene catalogue.</title>
        <authorList>
            <person name="Kono N."/>
            <person name="Nakamura H."/>
            <person name="Ohtoshi R."/>
            <person name="Moran D.A.P."/>
            <person name="Shinohara A."/>
            <person name="Yoshida Y."/>
            <person name="Fujiwara M."/>
            <person name="Mori M."/>
            <person name="Tomita M."/>
            <person name="Arakawa K."/>
        </authorList>
    </citation>
    <scope>NUCLEOTIDE SEQUENCE [LARGE SCALE GENOMIC DNA]</scope>
</reference>
<organism evidence="1 2">
    <name type="scientific">Araneus ventricosus</name>
    <name type="common">Orbweaver spider</name>
    <name type="synonym">Epeira ventricosa</name>
    <dbReference type="NCBI Taxonomy" id="182803"/>
    <lineage>
        <taxon>Eukaryota</taxon>
        <taxon>Metazoa</taxon>
        <taxon>Ecdysozoa</taxon>
        <taxon>Arthropoda</taxon>
        <taxon>Chelicerata</taxon>
        <taxon>Arachnida</taxon>
        <taxon>Araneae</taxon>
        <taxon>Araneomorphae</taxon>
        <taxon>Entelegynae</taxon>
        <taxon>Araneoidea</taxon>
        <taxon>Araneidae</taxon>
        <taxon>Araneus</taxon>
    </lineage>
</organism>
<dbReference type="EMBL" id="BGPR01001854">
    <property type="protein sequence ID" value="GBM63172.1"/>
    <property type="molecule type" value="Genomic_DNA"/>
</dbReference>
<sequence>MFSVHSENCKLFAVTIKKMCLRLSFLMLCCTHYRCLFVRDLEEMSTRIMTLYANFLGGKFTSNCTVSVFSALSNDQFYEQNNKKIKGIGGDIGILENEDHQNRANAIQHMEILTCNLVTDLAWMRSMRRRKDMLSWVLFSVCALNQHSPKSGRSLFSLVTNGSMLSSLLQEALFHMKHNNGKVSKENPLGKQSSLIYWRSLGFLTQASRCSKVSLSQHKIATILFYNKYLTHELVRFLLRNLTIYC</sequence>
<gene>
    <name evidence="1" type="ORF">AVEN_185552_1</name>
</gene>
<keyword evidence="2" id="KW-1185">Reference proteome</keyword>
<proteinExistence type="predicted"/>
<comment type="caution">
    <text evidence="1">The sequence shown here is derived from an EMBL/GenBank/DDBJ whole genome shotgun (WGS) entry which is preliminary data.</text>
</comment>
<accession>A0A4Y2HD18</accession>
<evidence type="ECO:0000313" key="1">
    <source>
        <dbReference type="EMBL" id="GBM63172.1"/>
    </source>
</evidence>
<protein>
    <submittedName>
        <fullName evidence="1">Uncharacterized protein</fullName>
    </submittedName>
</protein>
<dbReference type="Proteomes" id="UP000499080">
    <property type="component" value="Unassembled WGS sequence"/>
</dbReference>
<name>A0A4Y2HD18_ARAVE</name>
<evidence type="ECO:0000313" key="2">
    <source>
        <dbReference type="Proteomes" id="UP000499080"/>
    </source>
</evidence>
<dbReference type="AlphaFoldDB" id="A0A4Y2HD18"/>